<evidence type="ECO:0000313" key="2">
    <source>
        <dbReference type="Proteomes" id="UP000502823"/>
    </source>
</evidence>
<evidence type="ECO:0008006" key="3">
    <source>
        <dbReference type="Google" id="ProtNLM"/>
    </source>
</evidence>
<dbReference type="InParanoid" id="A0A6L2PM84"/>
<dbReference type="AlphaFoldDB" id="A0A6L2PM84"/>
<dbReference type="PANTHER" id="PTHR47326:SF1">
    <property type="entry name" value="HTH PSQ-TYPE DOMAIN-CONTAINING PROTEIN"/>
    <property type="match status" value="1"/>
</dbReference>
<dbReference type="EMBL" id="BLKM01010978">
    <property type="protein sequence ID" value="GFG31668.1"/>
    <property type="molecule type" value="Genomic_DNA"/>
</dbReference>
<comment type="caution">
    <text evidence="1">The sequence shown here is derived from an EMBL/GenBank/DDBJ whole genome shotgun (WGS) entry which is preliminary data.</text>
</comment>
<reference evidence="2" key="1">
    <citation type="submission" date="2020-01" db="EMBL/GenBank/DDBJ databases">
        <title>Draft genome sequence of the Termite Coptotermes fromosanus.</title>
        <authorList>
            <person name="Itakura S."/>
            <person name="Yosikawa Y."/>
            <person name="Umezawa K."/>
        </authorList>
    </citation>
    <scope>NUCLEOTIDE SEQUENCE [LARGE SCALE GENOMIC DNA]</scope>
</reference>
<evidence type="ECO:0000313" key="1">
    <source>
        <dbReference type="EMBL" id="GFG31668.1"/>
    </source>
</evidence>
<protein>
    <recommendedName>
        <fullName evidence="3">Tc1-like transposase DDE domain-containing protein</fullName>
    </recommendedName>
</protein>
<dbReference type="InterPro" id="IPR036397">
    <property type="entry name" value="RNaseH_sf"/>
</dbReference>
<gene>
    <name evidence="1" type="ORF">Cfor_04831</name>
</gene>
<dbReference type="PANTHER" id="PTHR47326">
    <property type="entry name" value="TRANSPOSABLE ELEMENT TC3 TRANSPOSASE-LIKE PROTEIN"/>
    <property type="match status" value="1"/>
</dbReference>
<proteinExistence type="predicted"/>
<name>A0A6L2PM84_COPFO</name>
<keyword evidence="2" id="KW-1185">Reference proteome</keyword>
<organism evidence="1 2">
    <name type="scientific">Coptotermes formosanus</name>
    <name type="common">Formosan subterranean termite</name>
    <dbReference type="NCBI Taxonomy" id="36987"/>
    <lineage>
        <taxon>Eukaryota</taxon>
        <taxon>Metazoa</taxon>
        <taxon>Ecdysozoa</taxon>
        <taxon>Arthropoda</taxon>
        <taxon>Hexapoda</taxon>
        <taxon>Insecta</taxon>
        <taxon>Pterygota</taxon>
        <taxon>Neoptera</taxon>
        <taxon>Polyneoptera</taxon>
        <taxon>Dictyoptera</taxon>
        <taxon>Blattodea</taxon>
        <taxon>Blattoidea</taxon>
        <taxon>Termitoidae</taxon>
        <taxon>Rhinotermitidae</taxon>
        <taxon>Coptotermes</taxon>
    </lineage>
</organism>
<dbReference type="GO" id="GO:0003676">
    <property type="term" value="F:nucleic acid binding"/>
    <property type="evidence" value="ECO:0007669"/>
    <property type="project" value="InterPro"/>
</dbReference>
<accession>A0A6L2PM84</accession>
<dbReference type="Gene3D" id="3.30.420.10">
    <property type="entry name" value="Ribonuclease H-like superfamily/Ribonuclease H"/>
    <property type="match status" value="1"/>
</dbReference>
<sequence length="181" mass="21092">MNHAVLCWTRSQMPYPAQRFFSVMNVPYFGPYFFDGPVNAASYSEMLETWLIPQPRERGLMNDVWLQHDGAPTHFALSVRDVLNERFPGCWIGRGSPTSPESLPWPPRNPDRTTPDNLLWGIIKGRVAAHHYNNNKDLRRAVEDYFHTITPKMLRRMSQKTWRHIRLCVQHHGAHTDSLDV</sequence>
<dbReference type="OrthoDB" id="9971063at2759"/>
<dbReference type="Proteomes" id="UP000502823">
    <property type="component" value="Unassembled WGS sequence"/>
</dbReference>